<keyword evidence="1" id="KW-0479">Metal-binding</keyword>
<evidence type="ECO:0000256" key="1">
    <source>
        <dbReference type="PROSITE-ProRule" id="PRU01263"/>
    </source>
</evidence>
<dbReference type="Gene3D" id="3.40.1800.20">
    <property type="match status" value="1"/>
</dbReference>
<dbReference type="FunCoup" id="B4MTX5">
    <property type="interactions" value="8"/>
</dbReference>
<feature type="domain" description="ZAD" evidence="3">
    <location>
        <begin position="6"/>
        <end position="91"/>
    </location>
</feature>
<feature type="region of interest" description="Disordered" evidence="2">
    <location>
        <begin position="172"/>
        <end position="222"/>
    </location>
</feature>
<dbReference type="SMART" id="SM00868">
    <property type="entry name" value="zf-AD"/>
    <property type="match status" value="1"/>
</dbReference>
<dbReference type="PROSITE" id="PS51915">
    <property type="entry name" value="ZAD"/>
    <property type="match status" value="1"/>
</dbReference>
<keyword evidence="5" id="KW-1185">Reference proteome</keyword>
<feature type="binding site" evidence="1">
    <location>
        <position position="67"/>
    </location>
    <ligand>
        <name>Zn(2+)</name>
        <dbReference type="ChEBI" id="CHEBI:29105"/>
    </ligand>
</feature>
<dbReference type="Proteomes" id="UP000007798">
    <property type="component" value="Unassembled WGS sequence"/>
</dbReference>
<dbReference type="PROSITE" id="PS00028">
    <property type="entry name" value="ZINC_FINGER_C2H2_1"/>
    <property type="match status" value="1"/>
</dbReference>
<feature type="binding site" evidence="1">
    <location>
        <position position="11"/>
    </location>
    <ligand>
        <name>Zn(2+)</name>
        <dbReference type="ChEBI" id="CHEBI:29105"/>
    </ligand>
</feature>
<reference evidence="4 5" key="1">
    <citation type="journal article" date="2007" name="Nature">
        <title>Evolution of genes and genomes on the Drosophila phylogeny.</title>
        <authorList>
            <consortium name="Drosophila 12 Genomes Consortium"/>
            <person name="Clark A.G."/>
            <person name="Eisen M.B."/>
            <person name="Smith D.R."/>
            <person name="Bergman C.M."/>
            <person name="Oliver B."/>
            <person name="Markow T.A."/>
            <person name="Kaufman T.C."/>
            <person name="Kellis M."/>
            <person name="Gelbart W."/>
            <person name="Iyer V.N."/>
            <person name="Pollard D.A."/>
            <person name="Sackton T.B."/>
            <person name="Larracuente A.M."/>
            <person name="Singh N.D."/>
            <person name="Abad J.P."/>
            <person name="Abt D.N."/>
            <person name="Adryan B."/>
            <person name="Aguade M."/>
            <person name="Akashi H."/>
            <person name="Anderson W.W."/>
            <person name="Aquadro C.F."/>
            <person name="Ardell D.H."/>
            <person name="Arguello R."/>
            <person name="Artieri C.G."/>
            <person name="Barbash D.A."/>
            <person name="Barker D."/>
            <person name="Barsanti P."/>
            <person name="Batterham P."/>
            <person name="Batzoglou S."/>
            <person name="Begun D."/>
            <person name="Bhutkar A."/>
            <person name="Blanco E."/>
            <person name="Bosak S.A."/>
            <person name="Bradley R.K."/>
            <person name="Brand A.D."/>
            <person name="Brent M.R."/>
            <person name="Brooks A.N."/>
            <person name="Brown R.H."/>
            <person name="Butlin R.K."/>
            <person name="Caggese C."/>
            <person name="Calvi B.R."/>
            <person name="Bernardo de Carvalho A."/>
            <person name="Caspi A."/>
            <person name="Castrezana S."/>
            <person name="Celniker S.E."/>
            <person name="Chang J.L."/>
            <person name="Chapple C."/>
            <person name="Chatterji S."/>
            <person name="Chinwalla A."/>
            <person name="Civetta A."/>
            <person name="Clifton S.W."/>
            <person name="Comeron J.M."/>
            <person name="Costello J.C."/>
            <person name="Coyne J.A."/>
            <person name="Daub J."/>
            <person name="David R.G."/>
            <person name="Delcher A.L."/>
            <person name="Delehaunty K."/>
            <person name="Do C.B."/>
            <person name="Ebling H."/>
            <person name="Edwards K."/>
            <person name="Eickbush T."/>
            <person name="Evans J.D."/>
            <person name="Filipski A."/>
            <person name="Findeiss S."/>
            <person name="Freyhult E."/>
            <person name="Fulton L."/>
            <person name="Fulton R."/>
            <person name="Garcia A.C."/>
            <person name="Gardiner A."/>
            <person name="Garfield D.A."/>
            <person name="Garvin B.E."/>
            <person name="Gibson G."/>
            <person name="Gilbert D."/>
            <person name="Gnerre S."/>
            <person name="Godfrey J."/>
            <person name="Good R."/>
            <person name="Gotea V."/>
            <person name="Gravely B."/>
            <person name="Greenberg A.J."/>
            <person name="Griffiths-Jones S."/>
            <person name="Gross S."/>
            <person name="Guigo R."/>
            <person name="Gustafson E.A."/>
            <person name="Haerty W."/>
            <person name="Hahn M.W."/>
            <person name="Halligan D.L."/>
            <person name="Halpern A.L."/>
            <person name="Halter G.M."/>
            <person name="Han M.V."/>
            <person name="Heger A."/>
            <person name="Hillier L."/>
            <person name="Hinrichs A.S."/>
            <person name="Holmes I."/>
            <person name="Hoskins R.A."/>
            <person name="Hubisz M.J."/>
            <person name="Hultmark D."/>
            <person name="Huntley M.A."/>
            <person name="Jaffe D.B."/>
            <person name="Jagadeeshan S."/>
            <person name="Jeck W.R."/>
            <person name="Johnson J."/>
            <person name="Jones C.D."/>
            <person name="Jordan W.C."/>
            <person name="Karpen G.H."/>
            <person name="Kataoka E."/>
            <person name="Keightley P.D."/>
            <person name="Kheradpour P."/>
            <person name="Kirkness E.F."/>
            <person name="Koerich L.B."/>
            <person name="Kristiansen K."/>
            <person name="Kudrna D."/>
            <person name="Kulathinal R.J."/>
            <person name="Kumar S."/>
            <person name="Kwok R."/>
            <person name="Lander E."/>
            <person name="Langley C.H."/>
            <person name="Lapoint R."/>
            <person name="Lazzaro B.P."/>
            <person name="Lee S.J."/>
            <person name="Levesque L."/>
            <person name="Li R."/>
            <person name="Lin C.F."/>
            <person name="Lin M.F."/>
            <person name="Lindblad-Toh K."/>
            <person name="Llopart A."/>
            <person name="Long M."/>
            <person name="Low L."/>
            <person name="Lozovsky E."/>
            <person name="Lu J."/>
            <person name="Luo M."/>
            <person name="Machado C.A."/>
            <person name="Makalowski W."/>
            <person name="Marzo M."/>
            <person name="Matsuda M."/>
            <person name="Matzkin L."/>
            <person name="McAllister B."/>
            <person name="McBride C.S."/>
            <person name="McKernan B."/>
            <person name="McKernan K."/>
            <person name="Mendez-Lago M."/>
            <person name="Minx P."/>
            <person name="Mollenhauer M.U."/>
            <person name="Montooth K."/>
            <person name="Mount S.M."/>
            <person name="Mu X."/>
            <person name="Myers E."/>
            <person name="Negre B."/>
            <person name="Newfeld S."/>
            <person name="Nielsen R."/>
            <person name="Noor M.A."/>
            <person name="O'Grady P."/>
            <person name="Pachter L."/>
            <person name="Papaceit M."/>
            <person name="Parisi M.J."/>
            <person name="Parisi M."/>
            <person name="Parts L."/>
            <person name="Pedersen J.S."/>
            <person name="Pesole G."/>
            <person name="Phillippy A.M."/>
            <person name="Ponting C.P."/>
            <person name="Pop M."/>
            <person name="Porcelli D."/>
            <person name="Powell J.R."/>
            <person name="Prohaska S."/>
            <person name="Pruitt K."/>
            <person name="Puig M."/>
            <person name="Quesneville H."/>
            <person name="Ram K.R."/>
            <person name="Rand D."/>
            <person name="Rasmussen M.D."/>
            <person name="Reed L.K."/>
            <person name="Reenan R."/>
            <person name="Reily A."/>
            <person name="Remington K.A."/>
            <person name="Rieger T.T."/>
            <person name="Ritchie M.G."/>
            <person name="Robin C."/>
            <person name="Rogers Y.H."/>
            <person name="Rohde C."/>
            <person name="Rozas J."/>
            <person name="Rubenfield M.J."/>
            <person name="Ruiz A."/>
            <person name="Russo S."/>
            <person name="Salzberg S.L."/>
            <person name="Sanchez-Gracia A."/>
            <person name="Saranga D.J."/>
            <person name="Sato H."/>
            <person name="Schaeffer S.W."/>
            <person name="Schatz M.C."/>
            <person name="Schlenke T."/>
            <person name="Schwartz R."/>
            <person name="Segarra C."/>
            <person name="Singh R.S."/>
            <person name="Sirot L."/>
            <person name="Sirota M."/>
            <person name="Sisneros N.B."/>
            <person name="Smith C.D."/>
            <person name="Smith T.F."/>
            <person name="Spieth J."/>
            <person name="Stage D.E."/>
            <person name="Stark A."/>
            <person name="Stephan W."/>
            <person name="Strausberg R.L."/>
            <person name="Strempel S."/>
            <person name="Sturgill D."/>
            <person name="Sutton G."/>
            <person name="Sutton G.G."/>
            <person name="Tao W."/>
            <person name="Teichmann S."/>
            <person name="Tobari Y.N."/>
            <person name="Tomimura Y."/>
            <person name="Tsolas J.M."/>
            <person name="Valente V.L."/>
            <person name="Venter E."/>
            <person name="Venter J.C."/>
            <person name="Vicario S."/>
            <person name="Vieira F.G."/>
            <person name="Vilella A.J."/>
            <person name="Villasante A."/>
            <person name="Walenz B."/>
            <person name="Wang J."/>
            <person name="Wasserman M."/>
            <person name="Watts T."/>
            <person name="Wilson D."/>
            <person name="Wilson R.K."/>
            <person name="Wing R.A."/>
            <person name="Wolfner M.F."/>
            <person name="Wong A."/>
            <person name="Wong G.K."/>
            <person name="Wu C.I."/>
            <person name="Wu G."/>
            <person name="Yamamoto D."/>
            <person name="Yang H.P."/>
            <person name="Yang S.P."/>
            <person name="Yorke J.A."/>
            <person name="Yoshida K."/>
            <person name="Zdobnov E."/>
            <person name="Zhang P."/>
            <person name="Zhang Y."/>
            <person name="Zimin A.V."/>
            <person name="Baldwin J."/>
            <person name="Abdouelleil A."/>
            <person name="Abdulkadir J."/>
            <person name="Abebe A."/>
            <person name="Abera B."/>
            <person name="Abreu J."/>
            <person name="Acer S.C."/>
            <person name="Aftuck L."/>
            <person name="Alexander A."/>
            <person name="An P."/>
            <person name="Anderson E."/>
            <person name="Anderson S."/>
            <person name="Arachi H."/>
            <person name="Azer M."/>
            <person name="Bachantsang P."/>
            <person name="Barry A."/>
            <person name="Bayul T."/>
            <person name="Berlin A."/>
            <person name="Bessette D."/>
            <person name="Bloom T."/>
            <person name="Blye J."/>
            <person name="Boguslavskiy L."/>
            <person name="Bonnet C."/>
            <person name="Boukhgalter B."/>
            <person name="Bourzgui I."/>
            <person name="Brown A."/>
            <person name="Cahill P."/>
            <person name="Channer S."/>
            <person name="Cheshatsang Y."/>
            <person name="Chuda L."/>
            <person name="Citroen M."/>
            <person name="Collymore A."/>
            <person name="Cooke P."/>
            <person name="Costello M."/>
            <person name="D'Aco K."/>
            <person name="Daza R."/>
            <person name="De Haan G."/>
            <person name="DeGray S."/>
            <person name="DeMaso C."/>
            <person name="Dhargay N."/>
            <person name="Dooley K."/>
            <person name="Dooley E."/>
            <person name="Doricent M."/>
            <person name="Dorje P."/>
            <person name="Dorjee K."/>
            <person name="Dupes A."/>
            <person name="Elong R."/>
            <person name="Falk J."/>
            <person name="Farina A."/>
            <person name="Faro S."/>
            <person name="Ferguson D."/>
            <person name="Fisher S."/>
            <person name="Foley C.D."/>
            <person name="Franke A."/>
            <person name="Friedrich D."/>
            <person name="Gadbois L."/>
            <person name="Gearin G."/>
            <person name="Gearin C.R."/>
            <person name="Giannoukos G."/>
            <person name="Goode T."/>
            <person name="Graham J."/>
            <person name="Grandbois E."/>
            <person name="Grewal S."/>
            <person name="Gyaltsen K."/>
            <person name="Hafez N."/>
            <person name="Hagos B."/>
            <person name="Hall J."/>
            <person name="Henson C."/>
            <person name="Hollinger A."/>
            <person name="Honan T."/>
            <person name="Huard M.D."/>
            <person name="Hughes L."/>
            <person name="Hurhula B."/>
            <person name="Husby M.E."/>
            <person name="Kamat A."/>
            <person name="Kanga B."/>
            <person name="Kashin S."/>
            <person name="Khazanovich D."/>
            <person name="Kisner P."/>
            <person name="Lance K."/>
            <person name="Lara M."/>
            <person name="Lee W."/>
            <person name="Lennon N."/>
            <person name="Letendre F."/>
            <person name="LeVine R."/>
            <person name="Lipovsky A."/>
            <person name="Liu X."/>
            <person name="Liu J."/>
            <person name="Liu S."/>
            <person name="Lokyitsang T."/>
            <person name="Lokyitsang Y."/>
            <person name="Lubonja R."/>
            <person name="Lui A."/>
            <person name="MacDonald P."/>
            <person name="Magnisalis V."/>
            <person name="Maru K."/>
            <person name="Matthews C."/>
            <person name="McCusker W."/>
            <person name="McDonough S."/>
            <person name="Mehta T."/>
            <person name="Meldrim J."/>
            <person name="Meneus L."/>
            <person name="Mihai O."/>
            <person name="Mihalev A."/>
            <person name="Mihova T."/>
            <person name="Mittelman R."/>
            <person name="Mlenga V."/>
            <person name="Montmayeur A."/>
            <person name="Mulrain L."/>
            <person name="Navidi A."/>
            <person name="Naylor J."/>
            <person name="Negash T."/>
            <person name="Nguyen T."/>
            <person name="Nguyen N."/>
            <person name="Nicol R."/>
            <person name="Norbu C."/>
            <person name="Norbu N."/>
            <person name="Novod N."/>
            <person name="O'Neill B."/>
            <person name="Osman S."/>
            <person name="Markiewicz E."/>
            <person name="Oyono O.L."/>
            <person name="Patti C."/>
            <person name="Phunkhang P."/>
            <person name="Pierre F."/>
            <person name="Priest M."/>
            <person name="Raghuraman S."/>
            <person name="Rege F."/>
            <person name="Reyes R."/>
            <person name="Rise C."/>
            <person name="Rogov P."/>
            <person name="Ross K."/>
            <person name="Ryan E."/>
            <person name="Settipalli S."/>
            <person name="Shea T."/>
            <person name="Sherpa N."/>
            <person name="Shi L."/>
            <person name="Shih D."/>
            <person name="Sparrow T."/>
            <person name="Spaulding J."/>
            <person name="Stalker J."/>
            <person name="Stange-Thomann N."/>
            <person name="Stavropoulos S."/>
            <person name="Stone C."/>
            <person name="Strader C."/>
            <person name="Tesfaye S."/>
            <person name="Thomson T."/>
            <person name="Thoulutsang Y."/>
            <person name="Thoulutsang D."/>
            <person name="Topham K."/>
            <person name="Topping I."/>
            <person name="Tsamla T."/>
            <person name="Vassiliev H."/>
            <person name="Vo A."/>
            <person name="Wangchuk T."/>
            <person name="Wangdi T."/>
            <person name="Weiand M."/>
            <person name="Wilkinson J."/>
            <person name="Wilson A."/>
            <person name="Yadav S."/>
            <person name="Young G."/>
            <person name="Yu Q."/>
            <person name="Zembek L."/>
            <person name="Zhong D."/>
            <person name="Zimmer A."/>
            <person name="Zwirko Z."/>
            <person name="Jaffe D.B."/>
            <person name="Alvarez P."/>
            <person name="Brockman W."/>
            <person name="Butler J."/>
            <person name="Chin C."/>
            <person name="Gnerre S."/>
            <person name="Grabherr M."/>
            <person name="Kleber M."/>
            <person name="Mauceli E."/>
            <person name="MacCallum I."/>
        </authorList>
    </citation>
    <scope>NUCLEOTIDE SEQUENCE [LARGE SCALE GENOMIC DNA]</scope>
    <source>
        <strain evidence="5">Tucson 14030-0811.24</strain>
    </source>
</reference>
<organism evidence="4 5">
    <name type="scientific">Drosophila willistoni</name>
    <name type="common">Fruit fly</name>
    <dbReference type="NCBI Taxonomy" id="7260"/>
    <lineage>
        <taxon>Eukaryota</taxon>
        <taxon>Metazoa</taxon>
        <taxon>Ecdysozoa</taxon>
        <taxon>Arthropoda</taxon>
        <taxon>Hexapoda</taxon>
        <taxon>Insecta</taxon>
        <taxon>Pterygota</taxon>
        <taxon>Neoptera</taxon>
        <taxon>Endopterygota</taxon>
        <taxon>Diptera</taxon>
        <taxon>Brachycera</taxon>
        <taxon>Muscomorpha</taxon>
        <taxon>Ephydroidea</taxon>
        <taxon>Drosophilidae</taxon>
        <taxon>Drosophila</taxon>
        <taxon>Sophophora</taxon>
    </lineage>
</organism>
<dbReference type="eggNOG" id="ENOG502T6QG">
    <property type="taxonomic scope" value="Eukaryota"/>
</dbReference>
<keyword evidence="1" id="KW-0862">Zinc</keyword>
<keyword evidence="1" id="KW-0863">Zinc-finger</keyword>
<dbReference type="GO" id="GO:0005634">
    <property type="term" value="C:nucleus"/>
    <property type="evidence" value="ECO:0007669"/>
    <property type="project" value="InterPro"/>
</dbReference>
<dbReference type="AlphaFoldDB" id="B4MTX5"/>
<dbReference type="EMBL" id="CH963852">
    <property type="protein sequence ID" value="EDW75564.1"/>
    <property type="molecule type" value="Genomic_DNA"/>
</dbReference>
<feature type="binding site" evidence="1">
    <location>
        <position position="8"/>
    </location>
    <ligand>
        <name>Zn(2+)</name>
        <dbReference type="ChEBI" id="CHEBI:29105"/>
    </ligand>
</feature>
<protein>
    <recommendedName>
        <fullName evidence="3">ZAD domain-containing protein</fullName>
    </recommendedName>
</protein>
<evidence type="ECO:0000259" key="3">
    <source>
        <dbReference type="PROSITE" id="PS51915"/>
    </source>
</evidence>
<accession>B4MTX5</accession>
<dbReference type="InParanoid" id="B4MTX5"/>
<dbReference type="PhylomeDB" id="B4MTX5"/>
<name>B4MTX5_DROWI</name>
<feature type="binding site" evidence="1">
    <location>
        <position position="64"/>
    </location>
    <ligand>
        <name>Zn(2+)</name>
        <dbReference type="ChEBI" id="CHEBI:29105"/>
    </ligand>
</feature>
<proteinExistence type="predicted"/>
<dbReference type="OrthoDB" id="7790848at2759"/>
<dbReference type="GO" id="GO:0008270">
    <property type="term" value="F:zinc ion binding"/>
    <property type="evidence" value="ECO:0007669"/>
    <property type="project" value="UniProtKB-UniRule"/>
</dbReference>
<dbReference type="Pfam" id="PF07776">
    <property type="entry name" value="zf-AD"/>
    <property type="match status" value="1"/>
</dbReference>
<gene>
    <name evidence="4" type="primary">Dwil\GK23750</name>
    <name evidence="4" type="ORF">Dwil_GK23750</name>
</gene>
<feature type="compositionally biased region" description="Polar residues" evidence="2">
    <location>
        <begin position="404"/>
        <end position="415"/>
    </location>
</feature>
<evidence type="ECO:0000256" key="2">
    <source>
        <dbReference type="SAM" id="MobiDB-lite"/>
    </source>
</evidence>
<dbReference type="InterPro" id="IPR012934">
    <property type="entry name" value="Znf_AD"/>
</dbReference>
<feature type="region of interest" description="Disordered" evidence="2">
    <location>
        <begin position="403"/>
        <end position="434"/>
    </location>
</feature>
<dbReference type="InterPro" id="IPR013087">
    <property type="entry name" value="Znf_C2H2_type"/>
</dbReference>
<dbReference type="HOGENOM" id="CLU_543236_0_0_1"/>
<dbReference type="KEGG" id="dwi:6641595"/>
<evidence type="ECO:0000313" key="4">
    <source>
        <dbReference type="EMBL" id="EDW75564.1"/>
    </source>
</evidence>
<evidence type="ECO:0000313" key="5">
    <source>
        <dbReference type="Proteomes" id="UP000007798"/>
    </source>
</evidence>
<dbReference type="SUPFAM" id="SSF57716">
    <property type="entry name" value="Glucocorticoid receptor-like (DNA-binding domain)"/>
    <property type="match status" value="1"/>
</dbReference>
<dbReference type="OMA" id="CYNYSET"/>
<dbReference type="STRING" id="7260.B4MTX5"/>
<sequence length="518" mass="59028">MTTWGTICRICSSPADYEIFAKIPTYLHSTTNEFLNWQKPINILLEETTGLKVLPDDSLPRYICAPCISYLKHAVTFREQSINNAISLKLADLYQQKKNINTSNPSNSNSKESALFTAEDLSYVEQRPVCNLLLNNSLPDKVEDKQLINQLCQSNGGDQRVQYLNVLFDKSRQTSRKQNQVPDTGISDLDLMPTTSSGNGTAEDEEDYAAVSSSSEDNENPLLRQHKNCYNYRETNFEEDDPMAESAQLRDIKVHIPQPMWKERKCPVCSKRFMFEDSYHKHLDNCVEYQFVVFVTEMTKLLDIRRHKMVSPHEFIRRMIFALRKICSWLEEHSIDTMLSEKLNQVKVSNGRGKSQETELELDLNLELEQPQPQPFEPSYNSGLTTPITMENNVLYAIARSESRNSQAAANTDTPQRLPKPIPIRGIKPSSQPADEERATFLEKLQRANVPKISTTPVNAGLIFTARCGQCNLSFDSVTELEIHNISHHNTGQTPEITSSADDEAQRRRIIALFEDDI</sequence>